<proteinExistence type="inferred from homology"/>
<dbReference type="HAMAP" id="MF_00177">
    <property type="entry name" value="Lys_tRNA_synth_class1"/>
    <property type="match status" value="1"/>
</dbReference>
<reference evidence="12 13" key="2">
    <citation type="journal article" date="2011" name="ISME J.">
        <title>RNA-seq reveals cooperative metabolic interactions between two termite-gut spirochete species in co-culture.</title>
        <authorList>
            <person name="Rosenthal A.Z."/>
            <person name="Matson E.G."/>
            <person name="Eldar A."/>
            <person name="Leadbetter J.R."/>
        </authorList>
    </citation>
    <scope>NUCLEOTIDE SEQUENCE [LARGE SCALE GENOMIC DNA]</scope>
    <source>
        <strain evidence="13">ATCC BAA-887 / DSM 12427 / ZAS-2</strain>
    </source>
</reference>
<dbReference type="PROSITE" id="PS00178">
    <property type="entry name" value="AA_TRNA_LIGASE_I"/>
    <property type="match status" value="1"/>
</dbReference>
<keyword evidence="13" id="KW-1185">Reference proteome</keyword>
<dbReference type="GO" id="GO:0004824">
    <property type="term" value="F:lysine-tRNA ligase activity"/>
    <property type="evidence" value="ECO:0007669"/>
    <property type="project" value="UniProtKB-UniRule"/>
</dbReference>
<dbReference type="PANTHER" id="PTHR37940:SF1">
    <property type="entry name" value="LYSINE--TRNA LIGASE"/>
    <property type="match status" value="1"/>
</dbReference>
<dbReference type="Pfam" id="PF01921">
    <property type="entry name" value="tRNA-synt_1f"/>
    <property type="match status" value="1"/>
</dbReference>
<keyword evidence="5 10" id="KW-0547">Nucleotide-binding</keyword>
<keyword evidence="4 10" id="KW-0436">Ligase</keyword>
<dbReference type="AlphaFoldDB" id="F5YQI6"/>
<dbReference type="EMBL" id="CP001843">
    <property type="protein sequence ID" value="AEF84958.1"/>
    <property type="molecule type" value="Genomic_DNA"/>
</dbReference>
<comment type="catalytic activity">
    <reaction evidence="9 10">
        <text>tRNA(Lys) + L-lysine + ATP = L-lysyl-tRNA(Lys) + AMP + diphosphate</text>
        <dbReference type="Rhea" id="RHEA:20792"/>
        <dbReference type="Rhea" id="RHEA-COMP:9696"/>
        <dbReference type="Rhea" id="RHEA-COMP:9697"/>
        <dbReference type="ChEBI" id="CHEBI:30616"/>
        <dbReference type="ChEBI" id="CHEBI:32551"/>
        <dbReference type="ChEBI" id="CHEBI:33019"/>
        <dbReference type="ChEBI" id="CHEBI:78442"/>
        <dbReference type="ChEBI" id="CHEBI:78529"/>
        <dbReference type="ChEBI" id="CHEBI:456215"/>
        <dbReference type="EC" id="6.1.1.6"/>
    </reaction>
</comment>
<evidence type="ECO:0000256" key="8">
    <source>
        <dbReference type="ARBA" id="ARBA00023146"/>
    </source>
</evidence>
<comment type="caution">
    <text evidence="10">Lacks conserved residue(s) required for the propagation of feature annotation.</text>
</comment>
<dbReference type="RefSeq" id="WP_015707479.1">
    <property type="nucleotide sequence ID" value="NC_015578.1"/>
</dbReference>
<gene>
    <name evidence="10 12" type="primary">lysS</name>
    <name evidence="12" type="ordered locus">TREPR_2750</name>
</gene>
<dbReference type="InterPro" id="IPR002904">
    <property type="entry name" value="Lys-tRNA-ligase"/>
</dbReference>
<evidence type="ECO:0000256" key="4">
    <source>
        <dbReference type="ARBA" id="ARBA00022598"/>
    </source>
</evidence>
<name>F5YQI6_TREPZ</name>
<evidence type="ECO:0000256" key="2">
    <source>
        <dbReference type="ARBA" id="ARBA00005594"/>
    </source>
</evidence>
<sequence>MSKKSNTTEGRGEAGAASQSSAHWADEAAAKILREKGEKEQYTCASGITPSGTVHIGNFREIISVDLVARALRDLGKKVRFIYSWDDYDVFRKIPGNMPKQDELKSCLRFPITMVPDPWERDESYARHHEVDVETILPEVGIHPEYLYQAERYRASRYAGGIRKALEHRDALKSILDKFRDEDHKIQGEWWPLSVFCDKCNKDTTEPDSWDGEWALSYHCESCGHSETVDLRTAKGVKLGWRIDWPMRWEHEQVDFEPAGKDHHSQGGSFDTARHVSKDVYAWDAPVTFRYDFIGTKGVPGKMSSSSGNVIDLRDVLRVYTPELTRYLFAGTRPNTEFTISFDLDVIKIYEDYDRLERIAWKAEEAKDEAAYRKARRIYELSQVASVPPVMPWQIPFRHLCNLIQIADGDIDRALESLANSPGGPKPEQLPGLKERAKRAKYWAENCAPEEFRFRLRTPGDTAGSSALRDTEAAAIRDLRDQVIAVIDQFGDDKSCAEAIYKVAENHQMDGKALFRAAYQALIGKDQGPRLANFLRSIDRSQLLEILQGY</sequence>
<evidence type="ECO:0000256" key="1">
    <source>
        <dbReference type="ARBA" id="ARBA00004496"/>
    </source>
</evidence>
<dbReference type="InterPro" id="IPR014729">
    <property type="entry name" value="Rossmann-like_a/b/a_fold"/>
</dbReference>
<dbReference type="InterPro" id="IPR008925">
    <property type="entry name" value="aa_tRNA-synth_I_cd-bd_sf"/>
</dbReference>
<evidence type="ECO:0000256" key="5">
    <source>
        <dbReference type="ARBA" id="ARBA00022741"/>
    </source>
</evidence>
<dbReference type="InterPro" id="IPR020751">
    <property type="entry name" value="aa-tRNA-synth_I_codon-bd_sub2"/>
</dbReference>
<evidence type="ECO:0000256" key="9">
    <source>
        <dbReference type="ARBA" id="ARBA00048573"/>
    </source>
</evidence>
<dbReference type="EC" id="6.1.1.6" evidence="10"/>
<evidence type="ECO:0000313" key="13">
    <source>
        <dbReference type="Proteomes" id="UP000009223"/>
    </source>
</evidence>
<dbReference type="Gene3D" id="1.10.10.770">
    <property type="match status" value="1"/>
</dbReference>
<keyword evidence="7 10" id="KW-0648">Protein biosynthesis</keyword>
<keyword evidence="8 10" id="KW-0030">Aminoacyl-tRNA synthetase</keyword>
<protein>
    <recommendedName>
        <fullName evidence="10">Lysine--tRNA ligase</fullName>
        <ecNumber evidence="10">6.1.1.6</ecNumber>
    </recommendedName>
    <alternativeName>
        <fullName evidence="10">Lysyl-tRNA synthetase</fullName>
        <shortName evidence="10">LysRS</shortName>
    </alternativeName>
</protein>
<dbReference type="GO" id="GO:0000049">
    <property type="term" value="F:tRNA binding"/>
    <property type="evidence" value="ECO:0007669"/>
    <property type="project" value="InterPro"/>
</dbReference>
<dbReference type="KEGG" id="tpi:TREPR_2750"/>
<dbReference type="Gene3D" id="3.40.50.620">
    <property type="entry name" value="HUPs"/>
    <property type="match status" value="2"/>
</dbReference>
<evidence type="ECO:0000256" key="11">
    <source>
        <dbReference type="SAM" id="MobiDB-lite"/>
    </source>
</evidence>
<feature type="region of interest" description="Disordered" evidence="11">
    <location>
        <begin position="1"/>
        <end position="23"/>
    </location>
</feature>
<evidence type="ECO:0000256" key="6">
    <source>
        <dbReference type="ARBA" id="ARBA00022840"/>
    </source>
</evidence>
<evidence type="ECO:0000313" key="12">
    <source>
        <dbReference type="EMBL" id="AEF84958.1"/>
    </source>
</evidence>
<organism evidence="12 13">
    <name type="scientific">Treponema primitia (strain ATCC BAA-887 / DSM 12427 / ZAS-2)</name>
    <dbReference type="NCBI Taxonomy" id="545694"/>
    <lineage>
        <taxon>Bacteria</taxon>
        <taxon>Pseudomonadati</taxon>
        <taxon>Spirochaetota</taxon>
        <taxon>Spirochaetia</taxon>
        <taxon>Spirochaetales</taxon>
        <taxon>Treponemataceae</taxon>
        <taxon>Treponema</taxon>
    </lineage>
</organism>
<dbReference type="NCBIfam" id="TIGR00467">
    <property type="entry name" value="lysS_arch"/>
    <property type="match status" value="1"/>
</dbReference>
<dbReference type="SUPFAM" id="SSF52374">
    <property type="entry name" value="Nucleotidylyl transferase"/>
    <property type="match status" value="1"/>
</dbReference>
<dbReference type="PANTHER" id="PTHR37940">
    <property type="entry name" value="LYSINE--TRNA LIGASE"/>
    <property type="match status" value="1"/>
</dbReference>
<feature type="short sequence motif" description="'KMSKS' region" evidence="10">
    <location>
        <begin position="302"/>
        <end position="306"/>
    </location>
</feature>
<feature type="short sequence motif" description="'HIGH' region" evidence="10">
    <location>
        <begin position="50"/>
        <end position="58"/>
    </location>
</feature>
<evidence type="ECO:0000256" key="10">
    <source>
        <dbReference type="HAMAP-Rule" id="MF_00177"/>
    </source>
</evidence>
<dbReference type="GO" id="GO:0005737">
    <property type="term" value="C:cytoplasm"/>
    <property type="evidence" value="ECO:0007669"/>
    <property type="project" value="UniProtKB-SubCell"/>
</dbReference>
<dbReference type="Proteomes" id="UP000009223">
    <property type="component" value="Chromosome"/>
</dbReference>
<keyword evidence="3 10" id="KW-0963">Cytoplasm</keyword>
<evidence type="ECO:0000256" key="3">
    <source>
        <dbReference type="ARBA" id="ARBA00022490"/>
    </source>
</evidence>
<accession>F5YQI6</accession>
<dbReference type="GO" id="GO:0006430">
    <property type="term" value="P:lysyl-tRNA aminoacylation"/>
    <property type="evidence" value="ECO:0007669"/>
    <property type="project" value="UniProtKB-UniRule"/>
</dbReference>
<dbReference type="Gene3D" id="1.10.10.350">
    <property type="match status" value="1"/>
</dbReference>
<evidence type="ECO:0000256" key="7">
    <source>
        <dbReference type="ARBA" id="ARBA00022917"/>
    </source>
</evidence>
<reference evidence="13" key="1">
    <citation type="submission" date="2009-12" db="EMBL/GenBank/DDBJ databases">
        <title>Complete sequence of Treponema primitia strain ZAS-2.</title>
        <authorList>
            <person name="Tetu S.G."/>
            <person name="Matson E."/>
            <person name="Ren Q."/>
            <person name="Seshadri R."/>
            <person name="Elbourne L."/>
            <person name="Hassan K.A."/>
            <person name="Durkin A."/>
            <person name="Radune D."/>
            <person name="Mohamoud Y."/>
            <person name="Shay R."/>
            <person name="Jin S."/>
            <person name="Zhang X."/>
            <person name="Lucey K."/>
            <person name="Ballor N.R."/>
            <person name="Ottesen E."/>
            <person name="Rosenthal R."/>
            <person name="Allen A."/>
            <person name="Leadbetter J.R."/>
            <person name="Paulsen I.T."/>
        </authorList>
    </citation>
    <scope>NUCLEOTIDE SEQUENCE [LARGE SCALE GENOMIC DNA]</scope>
    <source>
        <strain evidence="13">ATCC BAA-887 / DSM 12427 / ZAS-2</strain>
    </source>
</reference>
<dbReference type="InterPro" id="IPR001412">
    <property type="entry name" value="aa-tRNA-synth_I_CS"/>
</dbReference>
<keyword evidence="6 10" id="KW-0067">ATP-binding</keyword>
<dbReference type="HOGENOM" id="CLU_025562_1_0_12"/>
<comment type="similarity">
    <text evidence="2 10">Belongs to the class-I aminoacyl-tRNA synthetase family.</text>
</comment>
<dbReference type="eggNOG" id="COG1384">
    <property type="taxonomic scope" value="Bacteria"/>
</dbReference>
<dbReference type="SUPFAM" id="SSF48163">
    <property type="entry name" value="An anticodon-binding domain of class I aminoacyl-tRNA synthetases"/>
    <property type="match status" value="1"/>
</dbReference>
<dbReference type="OrthoDB" id="9803151at2"/>
<dbReference type="InterPro" id="IPR042078">
    <property type="entry name" value="Lys-tRNA-ligase_SC_fold"/>
</dbReference>
<dbReference type="Gene3D" id="6.10.20.10">
    <property type="entry name" value="Lysine tRNA ligase, stem contact fold domain"/>
    <property type="match status" value="1"/>
</dbReference>
<dbReference type="GO" id="GO:0005524">
    <property type="term" value="F:ATP binding"/>
    <property type="evidence" value="ECO:0007669"/>
    <property type="project" value="UniProtKB-UniRule"/>
</dbReference>
<dbReference type="STRING" id="545694.TREPR_2750"/>
<comment type="subcellular location">
    <subcellularLocation>
        <location evidence="1 10">Cytoplasm</location>
    </subcellularLocation>
</comment>